<dbReference type="EMBL" id="JBJUIK010000010">
    <property type="protein sequence ID" value="KAL3516154.1"/>
    <property type="molecule type" value="Genomic_DNA"/>
</dbReference>
<proteinExistence type="predicted"/>
<comment type="caution">
    <text evidence="1">The sequence shown here is derived from an EMBL/GenBank/DDBJ whole genome shotgun (WGS) entry which is preliminary data.</text>
</comment>
<accession>A0ABD2ZAN3</accession>
<gene>
    <name evidence="1" type="ORF">ACH5RR_023056</name>
</gene>
<keyword evidence="2" id="KW-1185">Reference proteome</keyword>
<reference evidence="1 2" key="1">
    <citation type="submission" date="2024-11" db="EMBL/GenBank/DDBJ databases">
        <title>A near-complete genome assembly of Cinchona calisaya.</title>
        <authorList>
            <person name="Lian D.C."/>
            <person name="Zhao X.W."/>
            <person name="Wei L."/>
        </authorList>
    </citation>
    <scope>NUCLEOTIDE SEQUENCE [LARGE SCALE GENOMIC DNA]</scope>
    <source>
        <tissue evidence="1">Nenye</tissue>
    </source>
</reference>
<evidence type="ECO:0000313" key="1">
    <source>
        <dbReference type="EMBL" id="KAL3516154.1"/>
    </source>
</evidence>
<sequence>MLVPDVEDSHDQKRNLMDTISCPSTRMKNLTSNRLVRNLVMGLPTQNTCKRGKGVHGKKKFVYDIVKSHSLDLDTKDIVDDGGELNCVQGYDIDDLEEVSKLAQERGNSIQNFGSAIVDNLNSHRIANDVEIDCNTIDMANTCKELSSNEVEEILEHVFGELREIPSKVVSSLRKSLNLDFLQDDLDTRPKVIKFRQSMFAGRFLGKKSVPILTFLSEGISAQIGFHTWSPDAMEGPTPISA</sequence>
<evidence type="ECO:0000313" key="2">
    <source>
        <dbReference type="Proteomes" id="UP001630127"/>
    </source>
</evidence>
<name>A0ABD2ZAN3_9GENT</name>
<dbReference type="Proteomes" id="UP001630127">
    <property type="component" value="Unassembled WGS sequence"/>
</dbReference>
<dbReference type="AlphaFoldDB" id="A0ABD2ZAN3"/>
<protein>
    <submittedName>
        <fullName evidence="1">Uncharacterized protein</fullName>
    </submittedName>
</protein>
<dbReference type="PRINTS" id="PR01434">
    <property type="entry name" value="NADHDHGNASE5"/>
</dbReference>
<organism evidence="1 2">
    <name type="scientific">Cinchona calisaya</name>
    <dbReference type="NCBI Taxonomy" id="153742"/>
    <lineage>
        <taxon>Eukaryota</taxon>
        <taxon>Viridiplantae</taxon>
        <taxon>Streptophyta</taxon>
        <taxon>Embryophyta</taxon>
        <taxon>Tracheophyta</taxon>
        <taxon>Spermatophyta</taxon>
        <taxon>Magnoliopsida</taxon>
        <taxon>eudicotyledons</taxon>
        <taxon>Gunneridae</taxon>
        <taxon>Pentapetalae</taxon>
        <taxon>asterids</taxon>
        <taxon>lamiids</taxon>
        <taxon>Gentianales</taxon>
        <taxon>Rubiaceae</taxon>
        <taxon>Cinchonoideae</taxon>
        <taxon>Cinchoneae</taxon>
        <taxon>Cinchona</taxon>
    </lineage>
</organism>